<organism evidence="2 3">
    <name type="scientific">Tumebacillus flagellatus</name>
    <dbReference type="NCBI Taxonomy" id="1157490"/>
    <lineage>
        <taxon>Bacteria</taxon>
        <taxon>Bacillati</taxon>
        <taxon>Bacillota</taxon>
        <taxon>Bacilli</taxon>
        <taxon>Bacillales</taxon>
        <taxon>Alicyclobacillaceae</taxon>
        <taxon>Tumebacillus</taxon>
    </lineage>
</organism>
<sequence length="152" mass="16793">MQELLNVFQYDGREVRTFMINGAPWFVAKDVCEVLELAKHDTALARLSEKQKGSHTVGTLGGNQKMAVVNEAGLYKLIFTSRKKEAERFSDWVAEEVLPAIRQTGSYTLSGAQPALMAQMSEALAAITQLAATIQDRDAKLDRVAYELDTAL</sequence>
<feature type="domain" description="Bro-N" evidence="1">
    <location>
        <begin position="1"/>
        <end position="105"/>
    </location>
</feature>
<dbReference type="AlphaFoldDB" id="A0A074LI19"/>
<proteinExistence type="predicted"/>
<feature type="non-terminal residue" evidence="2">
    <location>
        <position position="152"/>
    </location>
</feature>
<evidence type="ECO:0000259" key="1">
    <source>
        <dbReference type="PROSITE" id="PS51750"/>
    </source>
</evidence>
<dbReference type="PANTHER" id="PTHR36180">
    <property type="entry name" value="DNA-BINDING PROTEIN-RELATED-RELATED"/>
    <property type="match status" value="1"/>
</dbReference>
<dbReference type="PROSITE" id="PS51750">
    <property type="entry name" value="BRO_N"/>
    <property type="match status" value="1"/>
</dbReference>
<comment type="caution">
    <text evidence="2">The sequence shown here is derived from an EMBL/GenBank/DDBJ whole genome shotgun (WGS) entry which is preliminary data.</text>
</comment>
<dbReference type="SMART" id="SM01040">
    <property type="entry name" value="Bro-N"/>
    <property type="match status" value="1"/>
</dbReference>
<name>A0A074LI19_9BACL</name>
<dbReference type="eggNOG" id="COG3617">
    <property type="taxonomic scope" value="Bacteria"/>
</dbReference>
<evidence type="ECO:0000313" key="3">
    <source>
        <dbReference type="Proteomes" id="UP000027931"/>
    </source>
</evidence>
<keyword evidence="3" id="KW-1185">Reference proteome</keyword>
<evidence type="ECO:0000313" key="2">
    <source>
        <dbReference type="EMBL" id="KEO80794.1"/>
    </source>
</evidence>
<dbReference type="InterPro" id="IPR003497">
    <property type="entry name" value="BRO_N_domain"/>
</dbReference>
<dbReference type="PANTHER" id="PTHR36180:SF2">
    <property type="entry name" value="BRO FAMILY PROTEIN"/>
    <property type="match status" value="1"/>
</dbReference>
<dbReference type="Proteomes" id="UP000027931">
    <property type="component" value="Unassembled WGS sequence"/>
</dbReference>
<reference evidence="2 3" key="1">
    <citation type="journal article" date="2013" name="Int. J. Syst. Evol. Microbiol.">
        <title>Tumebacillus flagellatus sp. nov., an alpha-amylase/pullulanase-producing bacterium isolated from cassava wastewater.</title>
        <authorList>
            <person name="Wang Q."/>
            <person name="Xie N."/>
            <person name="Qin Y."/>
            <person name="Shen N."/>
            <person name="Zhu J."/>
            <person name="Mi H."/>
            <person name="Huang R."/>
        </authorList>
    </citation>
    <scope>NUCLEOTIDE SEQUENCE [LARGE SCALE GENOMIC DNA]</scope>
    <source>
        <strain evidence="2 3">GST4</strain>
    </source>
</reference>
<gene>
    <name evidence="2" type="ORF">EL26_24425</name>
</gene>
<accession>A0A074LI19</accession>
<protein>
    <recommendedName>
        <fullName evidence="1">Bro-N domain-containing protein</fullName>
    </recommendedName>
</protein>
<dbReference type="EMBL" id="JMIR01000095">
    <property type="protein sequence ID" value="KEO80794.1"/>
    <property type="molecule type" value="Genomic_DNA"/>
</dbReference>
<dbReference type="Pfam" id="PF02498">
    <property type="entry name" value="Bro-N"/>
    <property type="match status" value="1"/>
</dbReference>